<dbReference type="EMBL" id="SXCS01000012">
    <property type="protein sequence ID" value="NFR63291.1"/>
    <property type="molecule type" value="Genomic_DNA"/>
</dbReference>
<accession>A0A7X5SZE0</accession>
<sequence>MNMELKEKKEKNIDSIVELVFLPNTIDSVKKFQDNIKAYGYLENMFGFFHIMKNSAYKEVLDTVKNIISKNNLKDLISLHQELMGYTKSEEEAAIANTLFMCIMHQANKDLGLYNLD</sequence>
<dbReference type="Proteomes" id="UP000486601">
    <property type="component" value="Unassembled WGS sequence"/>
</dbReference>
<comment type="caution">
    <text evidence="1">The sequence shown here is derived from an EMBL/GenBank/DDBJ whole genome shotgun (WGS) entry which is preliminary data.</text>
</comment>
<reference evidence="1 2" key="1">
    <citation type="submission" date="2019-04" db="EMBL/GenBank/DDBJ databases">
        <title>Genome sequencing of Clostridium botulinum Groups I-IV and Clostridium butyricum.</title>
        <authorList>
            <person name="Brunt J."/>
            <person name="Van Vliet A.H.M."/>
            <person name="Stringer S.C."/>
            <person name="Carter A.T."/>
            <person name="Peck M.W."/>
        </authorList>
    </citation>
    <scope>NUCLEOTIDE SEQUENCE [LARGE SCALE GENOMIC DNA]</scope>
    <source>
        <strain evidence="1 2">IFR 18/108</strain>
    </source>
</reference>
<evidence type="ECO:0000313" key="2">
    <source>
        <dbReference type="Proteomes" id="UP000486601"/>
    </source>
</evidence>
<proteinExistence type="predicted"/>
<gene>
    <name evidence="1" type="ORF">FDF70_17845</name>
</gene>
<protein>
    <submittedName>
        <fullName evidence="1">Uncharacterized protein</fullName>
    </submittedName>
</protein>
<name>A0A7X5SZE0_CLOSG</name>
<dbReference type="AlphaFoldDB" id="A0A7X5SZE0"/>
<evidence type="ECO:0000313" key="1">
    <source>
        <dbReference type="EMBL" id="NFR63291.1"/>
    </source>
</evidence>
<dbReference type="RefSeq" id="WP_039698927.1">
    <property type="nucleotide sequence ID" value="NZ_SXAL01000022.1"/>
</dbReference>
<organism evidence="1 2">
    <name type="scientific">Clostridium sporogenes</name>
    <dbReference type="NCBI Taxonomy" id="1509"/>
    <lineage>
        <taxon>Bacteria</taxon>
        <taxon>Bacillati</taxon>
        <taxon>Bacillota</taxon>
        <taxon>Clostridia</taxon>
        <taxon>Eubacteriales</taxon>
        <taxon>Clostridiaceae</taxon>
        <taxon>Clostridium</taxon>
    </lineage>
</organism>